<comment type="caution">
    <text evidence="1">The sequence shown here is derived from an EMBL/GenBank/DDBJ whole genome shotgun (WGS) entry which is preliminary data.</text>
</comment>
<name>A0A3M7QAM2_BRAPC</name>
<accession>A0A3M7QAM2</accession>
<organism evidence="1 2">
    <name type="scientific">Brachionus plicatilis</name>
    <name type="common">Marine rotifer</name>
    <name type="synonym">Brachionus muelleri</name>
    <dbReference type="NCBI Taxonomy" id="10195"/>
    <lineage>
        <taxon>Eukaryota</taxon>
        <taxon>Metazoa</taxon>
        <taxon>Spiralia</taxon>
        <taxon>Gnathifera</taxon>
        <taxon>Rotifera</taxon>
        <taxon>Eurotatoria</taxon>
        <taxon>Monogononta</taxon>
        <taxon>Pseudotrocha</taxon>
        <taxon>Ploima</taxon>
        <taxon>Brachionidae</taxon>
        <taxon>Brachionus</taxon>
    </lineage>
</organism>
<dbReference type="EMBL" id="REGN01006870">
    <property type="protein sequence ID" value="RNA08028.1"/>
    <property type="molecule type" value="Genomic_DNA"/>
</dbReference>
<evidence type="ECO:0000313" key="1">
    <source>
        <dbReference type="EMBL" id="RNA08028.1"/>
    </source>
</evidence>
<sequence>MTPNIHQACVLHI</sequence>
<dbReference type="Proteomes" id="UP000276133">
    <property type="component" value="Unassembled WGS sequence"/>
</dbReference>
<keyword evidence="2" id="KW-1185">Reference proteome</keyword>
<gene>
    <name evidence="1" type="ORF">BpHYR1_002892</name>
</gene>
<protein>
    <submittedName>
        <fullName evidence="1">Uncharacterized protein</fullName>
    </submittedName>
</protein>
<reference evidence="1 2" key="1">
    <citation type="journal article" date="2018" name="Sci. Rep.">
        <title>Genomic signatures of local adaptation to the degree of environmental predictability in rotifers.</title>
        <authorList>
            <person name="Franch-Gras L."/>
            <person name="Hahn C."/>
            <person name="Garcia-Roger E.M."/>
            <person name="Carmona M.J."/>
            <person name="Serra M."/>
            <person name="Gomez A."/>
        </authorList>
    </citation>
    <scope>NUCLEOTIDE SEQUENCE [LARGE SCALE GENOMIC DNA]</scope>
    <source>
        <strain evidence="1">HYR1</strain>
    </source>
</reference>
<evidence type="ECO:0000313" key="2">
    <source>
        <dbReference type="Proteomes" id="UP000276133"/>
    </source>
</evidence>
<proteinExistence type="predicted"/>